<evidence type="ECO:0000259" key="2">
    <source>
        <dbReference type="Pfam" id="PF04326"/>
    </source>
</evidence>
<accession>A0A2M7Z621</accession>
<sequence length="326" mass="38116">MGELFTTTVKYYRLAINEFLPYLENIVNEELTKETKEEIKDLINDYKDIAKKIDRFNLNLEDPNKFYDNEPYDIPLNELGLNDEVIKDLSALVLRMLNIWKSKKEKLEKKNYLTESNKITYYKLKNLIWPLEACFNNEQTLFFKHRENDVFIFPGESNSSHKKINLTTKEMIDSGEDNFIELKSSLRWDYSLNEVNKKLEYAIVKSISSFLNSEGGSLIIGVDDKGIIVGIENDYKTFKNGNFDVFSLKLINNINNFLGKENHQFIDIKKETIEERQICLINISKANNPVYLNNNGNEEFFIRASASSQPLSMKEAHIYIKSHWVI</sequence>
<keyword evidence="1" id="KW-0175">Coiled coil</keyword>
<dbReference type="EMBL" id="PFVJ01000082">
    <property type="protein sequence ID" value="PJA89522.1"/>
    <property type="molecule type" value="Genomic_DNA"/>
</dbReference>
<gene>
    <name evidence="3" type="ORF">CO137_03800</name>
</gene>
<dbReference type="AlphaFoldDB" id="A0A2M7Z621"/>
<dbReference type="Proteomes" id="UP000230843">
    <property type="component" value="Unassembled WGS sequence"/>
</dbReference>
<dbReference type="InterPro" id="IPR007421">
    <property type="entry name" value="Schlafen_AlbA_2_dom"/>
</dbReference>
<comment type="caution">
    <text evidence="3">The sequence shown here is derived from an EMBL/GenBank/DDBJ whole genome shotgun (WGS) entry which is preliminary data.</text>
</comment>
<feature type="domain" description="Schlafen AlbA-2" evidence="2">
    <location>
        <begin position="176"/>
        <end position="311"/>
    </location>
</feature>
<dbReference type="PANTHER" id="PTHR30595:SF6">
    <property type="entry name" value="SCHLAFEN ALBA-2 DOMAIN-CONTAINING PROTEIN"/>
    <property type="match status" value="1"/>
</dbReference>
<organism evidence="3 4">
    <name type="scientific">Candidatus Magasanikbacteria bacterium CG_4_9_14_3_um_filter_32_9</name>
    <dbReference type="NCBI Taxonomy" id="1974644"/>
    <lineage>
        <taxon>Bacteria</taxon>
        <taxon>Candidatus Magasanikiibacteriota</taxon>
    </lineage>
</organism>
<name>A0A2M7Z621_9BACT</name>
<evidence type="ECO:0000313" key="4">
    <source>
        <dbReference type="Proteomes" id="UP000230843"/>
    </source>
</evidence>
<reference evidence="4" key="1">
    <citation type="submission" date="2017-09" db="EMBL/GenBank/DDBJ databases">
        <title>Depth-based differentiation of microbial function through sediment-hosted aquifers and enrichment of novel symbionts in the deep terrestrial subsurface.</title>
        <authorList>
            <person name="Probst A.J."/>
            <person name="Ladd B."/>
            <person name="Jarett J.K."/>
            <person name="Geller-Mcgrath D.E."/>
            <person name="Sieber C.M.K."/>
            <person name="Emerson J.B."/>
            <person name="Anantharaman K."/>
            <person name="Thomas B.C."/>
            <person name="Malmstrom R."/>
            <person name="Stieglmeier M."/>
            <person name="Klingl A."/>
            <person name="Woyke T."/>
            <person name="Ryan C.M."/>
            <person name="Banfield J.F."/>
        </authorList>
    </citation>
    <scope>NUCLEOTIDE SEQUENCE [LARGE SCALE GENOMIC DNA]</scope>
</reference>
<dbReference type="PANTHER" id="PTHR30595">
    <property type="entry name" value="GLPR-RELATED TRANSCRIPTIONAL REPRESSOR"/>
    <property type="match status" value="1"/>
</dbReference>
<proteinExistence type="predicted"/>
<dbReference type="Pfam" id="PF04326">
    <property type="entry name" value="SLFN_AlbA_2"/>
    <property type="match status" value="1"/>
</dbReference>
<protein>
    <recommendedName>
        <fullName evidence="2">Schlafen AlbA-2 domain-containing protein</fullName>
    </recommendedName>
</protein>
<evidence type="ECO:0000256" key="1">
    <source>
        <dbReference type="SAM" id="Coils"/>
    </source>
</evidence>
<dbReference type="InterPro" id="IPR038461">
    <property type="entry name" value="Schlafen_AlbA_2_dom_sf"/>
</dbReference>
<dbReference type="Gene3D" id="3.30.950.30">
    <property type="entry name" value="Schlafen, AAA domain"/>
    <property type="match status" value="1"/>
</dbReference>
<evidence type="ECO:0000313" key="3">
    <source>
        <dbReference type="EMBL" id="PJA89522.1"/>
    </source>
</evidence>
<feature type="coiled-coil region" evidence="1">
    <location>
        <begin position="32"/>
        <end position="59"/>
    </location>
</feature>